<dbReference type="EMBL" id="KK583194">
    <property type="protein sequence ID" value="KDO32811.1"/>
    <property type="molecule type" value="Genomic_DNA"/>
</dbReference>
<evidence type="ECO:0000256" key="1">
    <source>
        <dbReference type="SAM" id="SignalP"/>
    </source>
</evidence>
<dbReference type="PROSITE" id="PS51257">
    <property type="entry name" value="PROKAR_LIPOPROTEIN"/>
    <property type="match status" value="1"/>
</dbReference>
<protein>
    <submittedName>
        <fullName evidence="2">Uncharacterized protein</fullName>
    </submittedName>
</protein>
<proteinExistence type="predicted"/>
<feature type="chain" id="PRO_5001635166" evidence="1">
    <location>
        <begin position="24"/>
        <end position="182"/>
    </location>
</feature>
<feature type="signal peptide" evidence="1">
    <location>
        <begin position="1"/>
        <end position="23"/>
    </location>
</feature>
<dbReference type="GeneID" id="24125056"/>
<name>A0A067D244_SAPPC</name>
<sequence length="182" mass="18997">MLYLRAALFLASLTLAAAGGACGQVPSMAPSLTPSPPSPCSAFVDGAVVTLSAADFGYWSLDQFLALATDSPTSLTIVSTGPGTFALHDDVPNYFGVLIDDTSAFTNIITIFDDASMHVTSFTCVDVGDNRVALRDINGNFVRPCPSCVPENDTMTPYLACTPPVHGQPTPAHAWTLGVPTL</sequence>
<evidence type="ECO:0000313" key="2">
    <source>
        <dbReference type="EMBL" id="KDO32811.1"/>
    </source>
</evidence>
<keyword evidence="1" id="KW-0732">Signal</keyword>
<accession>A0A067D244</accession>
<dbReference type="VEuPathDB" id="FungiDB:SPRG_02504"/>
<evidence type="ECO:0000313" key="3">
    <source>
        <dbReference type="Proteomes" id="UP000030745"/>
    </source>
</evidence>
<dbReference type="OrthoDB" id="10374032at2759"/>
<dbReference type="Proteomes" id="UP000030745">
    <property type="component" value="Unassembled WGS sequence"/>
</dbReference>
<reference evidence="2 3" key="1">
    <citation type="journal article" date="2013" name="PLoS Genet.">
        <title>Distinctive expansion of potential virulence genes in the genome of the oomycete fish pathogen Saprolegnia parasitica.</title>
        <authorList>
            <person name="Jiang R.H."/>
            <person name="de Bruijn I."/>
            <person name="Haas B.J."/>
            <person name="Belmonte R."/>
            <person name="Lobach L."/>
            <person name="Christie J."/>
            <person name="van den Ackerveken G."/>
            <person name="Bottin A."/>
            <person name="Bulone V."/>
            <person name="Diaz-Moreno S.M."/>
            <person name="Dumas B."/>
            <person name="Fan L."/>
            <person name="Gaulin E."/>
            <person name="Govers F."/>
            <person name="Grenville-Briggs L.J."/>
            <person name="Horner N.R."/>
            <person name="Levin J.Z."/>
            <person name="Mammella M."/>
            <person name="Meijer H.J."/>
            <person name="Morris P."/>
            <person name="Nusbaum C."/>
            <person name="Oome S."/>
            <person name="Phillips A.J."/>
            <person name="van Rooyen D."/>
            <person name="Rzeszutek E."/>
            <person name="Saraiva M."/>
            <person name="Secombes C.J."/>
            <person name="Seidl M.F."/>
            <person name="Snel B."/>
            <person name="Stassen J.H."/>
            <person name="Sykes S."/>
            <person name="Tripathy S."/>
            <person name="van den Berg H."/>
            <person name="Vega-Arreguin J.C."/>
            <person name="Wawra S."/>
            <person name="Young S.K."/>
            <person name="Zeng Q."/>
            <person name="Dieguez-Uribeondo J."/>
            <person name="Russ C."/>
            <person name="Tyler B.M."/>
            <person name="van West P."/>
        </authorList>
    </citation>
    <scope>NUCLEOTIDE SEQUENCE [LARGE SCALE GENOMIC DNA]</scope>
    <source>
        <strain evidence="2 3">CBS 223.65</strain>
    </source>
</reference>
<dbReference type="AlphaFoldDB" id="A0A067D244"/>
<dbReference type="KEGG" id="spar:SPRG_02504"/>
<dbReference type="RefSeq" id="XP_012196467.1">
    <property type="nucleotide sequence ID" value="XM_012341077.1"/>
</dbReference>
<keyword evidence="3" id="KW-1185">Reference proteome</keyword>
<dbReference type="OMA" id="SCVPEND"/>
<gene>
    <name evidence="2" type="ORF">SPRG_02504</name>
</gene>
<organism evidence="2 3">
    <name type="scientific">Saprolegnia parasitica (strain CBS 223.65)</name>
    <dbReference type="NCBI Taxonomy" id="695850"/>
    <lineage>
        <taxon>Eukaryota</taxon>
        <taxon>Sar</taxon>
        <taxon>Stramenopiles</taxon>
        <taxon>Oomycota</taxon>
        <taxon>Saprolegniomycetes</taxon>
        <taxon>Saprolegniales</taxon>
        <taxon>Saprolegniaceae</taxon>
        <taxon>Saprolegnia</taxon>
    </lineage>
</organism>